<reference evidence="1 2" key="1">
    <citation type="submission" date="2018-06" db="EMBL/GenBank/DDBJ databases">
        <title>Carbapenemase-producing Enterobacteriaceae present in wastewater treatment plant effluent and nearby surface waters in the US.</title>
        <authorList>
            <person name="Mathys D.A."/>
            <person name="Mollenkopf D.F."/>
            <person name="Feicht S.M."/>
            <person name="Adams R.J."/>
            <person name="Albers A.L."/>
            <person name="Grooters S.V."/>
            <person name="Stuever D.M."/>
            <person name="Daniels J.B."/>
            <person name="Wittum T.E."/>
        </authorList>
    </citation>
    <scope>NUCLEOTIDE SEQUENCE [LARGE SCALE GENOMIC DNA]</scope>
    <source>
        <strain evidence="1 2">GEO_4_Eff_A</strain>
    </source>
</reference>
<accession>A0A4Q2E1G3</accession>
<protein>
    <recommendedName>
        <fullName evidence="3">Nucleoid-associated protein</fullName>
    </recommendedName>
</protein>
<evidence type="ECO:0000313" key="1">
    <source>
        <dbReference type="EMBL" id="RXW26211.1"/>
    </source>
</evidence>
<gene>
    <name evidence="1" type="ORF">DM877_25700</name>
</gene>
<comment type="caution">
    <text evidence="1">The sequence shown here is derived from an EMBL/GenBank/DDBJ whole genome shotgun (WGS) entry which is preliminary data.</text>
</comment>
<dbReference type="Proteomes" id="UP000290875">
    <property type="component" value="Unassembled WGS sequence"/>
</dbReference>
<dbReference type="EMBL" id="QJSL01000043">
    <property type="protein sequence ID" value="RXW26211.1"/>
    <property type="molecule type" value="Genomic_DNA"/>
</dbReference>
<evidence type="ECO:0008006" key="3">
    <source>
        <dbReference type="Google" id="ProtNLM"/>
    </source>
</evidence>
<dbReference type="AlphaFoldDB" id="A0A4Q2E1G3"/>
<organism evidence="1 2">
    <name type="scientific">Enterobacter cloacae</name>
    <dbReference type="NCBI Taxonomy" id="550"/>
    <lineage>
        <taxon>Bacteria</taxon>
        <taxon>Pseudomonadati</taxon>
        <taxon>Pseudomonadota</taxon>
        <taxon>Gammaproteobacteria</taxon>
        <taxon>Enterobacterales</taxon>
        <taxon>Enterobacteriaceae</taxon>
        <taxon>Enterobacter</taxon>
        <taxon>Enterobacter cloacae complex</taxon>
    </lineage>
</organism>
<sequence length="336" mass="37864">MIDISSAKIEKIIIHQVGNKIREEGFRFSDKEANINENLNDLLLKHYLLPLSKTNSCFQFYHESDITLNEMHQFSSRIFNNPKTFKDQSINIAKHLYSASTHPNISGGDFIVILFSDIKLKDSLSYGIATLRIENKDDYLDIQDNNGVFQPLEKSGISLTKIQKGALILSTTNVIFAIDNLGQKTKYWLDSFLKAVPVKTKASCLRAGGEILKSISTKIKETSTLLNINDELDRKIQSSDEISLKDIKDIAKKHLNSEDVDTVLTRVSEKFGFELSDDIIIESKDLLPVAKKISNKTKIDDGISLLITDKNHHIDNVSVTKVDNKIQAIIDITIKE</sequence>
<name>A0A4Q2E1G3_ENTCL</name>
<proteinExistence type="predicted"/>
<evidence type="ECO:0000313" key="2">
    <source>
        <dbReference type="Proteomes" id="UP000290875"/>
    </source>
</evidence>